<protein>
    <submittedName>
        <fullName evidence="1">Uncharacterized protein</fullName>
    </submittedName>
</protein>
<keyword evidence="2" id="KW-1185">Reference proteome</keyword>
<evidence type="ECO:0000313" key="2">
    <source>
        <dbReference type="Proteomes" id="UP001216907"/>
    </source>
</evidence>
<dbReference type="Proteomes" id="UP001216907">
    <property type="component" value="Unassembled WGS sequence"/>
</dbReference>
<reference evidence="1 2" key="1">
    <citation type="submission" date="2023-03" db="EMBL/GenBank/DDBJ databases">
        <title>Paludisphaera mucosa sp. nov. a novel planctomycete from northern fen.</title>
        <authorList>
            <person name="Ivanova A."/>
        </authorList>
    </citation>
    <scope>NUCLEOTIDE SEQUENCE [LARGE SCALE GENOMIC DNA]</scope>
    <source>
        <strain evidence="1 2">Pla2</strain>
    </source>
</reference>
<accession>A0ABT6F648</accession>
<organism evidence="1 2">
    <name type="scientific">Paludisphaera mucosa</name>
    <dbReference type="NCBI Taxonomy" id="3030827"/>
    <lineage>
        <taxon>Bacteria</taxon>
        <taxon>Pseudomonadati</taxon>
        <taxon>Planctomycetota</taxon>
        <taxon>Planctomycetia</taxon>
        <taxon>Isosphaerales</taxon>
        <taxon>Isosphaeraceae</taxon>
        <taxon>Paludisphaera</taxon>
    </lineage>
</organism>
<evidence type="ECO:0000313" key="1">
    <source>
        <dbReference type="EMBL" id="MDG3002860.1"/>
    </source>
</evidence>
<gene>
    <name evidence="1" type="ORF">PZE19_03690</name>
</gene>
<sequence>MARSDHPGTLAEDISWQGSVAHPARRPQVVFHDVIEAACRDMPVRLLVRVHALGGRYEELPLAAVDVTPLLKDLLDPFPPPRKVGR</sequence>
<dbReference type="RefSeq" id="WP_277859222.1">
    <property type="nucleotide sequence ID" value="NZ_JARRAG010000001.1"/>
</dbReference>
<dbReference type="EMBL" id="JARRAG010000001">
    <property type="protein sequence ID" value="MDG3002860.1"/>
    <property type="molecule type" value="Genomic_DNA"/>
</dbReference>
<name>A0ABT6F648_9BACT</name>
<comment type="caution">
    <text evidence="1">The sequence shown here is derived from an EMBL/GenBank/DDBJ whole genome shotgun (WGS) entry which is preliminary data.</text>
</comment>
<proteinExistence type="predicted"/>